<keyword evidence="1" id="KW-0547">Nucleotide-binding</keyword>
<feature type="transmembrane region" description="Helical" evidence="2">
    <location>
        <begin position="6"/>
        <end position="30"/>
    </location>
</feature>
<reference evidence="5" key="1">
    <citation type="submission" date="2025-08" db="UniProtKB">
        <authorList>
            <consortium name="RefSeq"/>
        </authorList>
    </citation>
    <scope>IDENTIFICATION</scope>
    <source>
        <tissue evidence="5">Young leaves</tissue>
    </source>
</reference>
<dbReference type="InterPro" id="IPR017441">
    <property type="entry name" value="Protein_kinase_ATP_BS"/>
</dbReference>
<evidence type="ECO:0000259" key="3">
    <source>
        <dbReference type="PROSITE" id="PS50011"/>
    </source>
</evidence>
<dbReference type="InterPro" id="IPR000719">
    <property type="entry name" value="Prot_kinase_dom"/>
</dbReference>
<dbReference type="PANTHER" id="PTHR45631:SF202">
    <property type="entry name" value="SENESCENCE-INDUCED RECEPTOR-LIKE SERINE_THREONINE-PROTEIN KINASE"/>
    <property type="match status" value="1"/>
</dbReference>
<dbReference type="GeneID" id="111457663"/>
<keyword evidence="1" id="KW-0067">ATP-binding</keyword>
<keyword evidence="2" id="KW-0472">Membrane</keyword>
<dbReference type="Gene3D" id="1.10.510.10">
    <property type="entry name" value="Transferase(Phosphotransferase) domain 1"/>
    <property type="match status" value="1"/>
</dbReference>
<proteinExistence type="predicted"/>
<evidence type="ECO:0000313" key="5">
    <source>
        <dbReference type="RefSeq" id="XP_022955772.1"/>
    </source>
</evidence>
<dbReference type="RefSeq" id="XP_022955772.1">
    <property type="nucleotide sequence ID" value="XM_023100004.1"/>
</dbReference>
<feature type="domain" description="Protein kinase" evidence="3">
    <location>
        <begin position="63"/>
        <end position="336"/>
    </location>
</feature>
<keyword evidence="2" id="KW-1133">Transmembrane helix</keyword>
<name>A0A6J1GUI6_CUCMO</name>
<evidence type="ECO:0000256" key="2">
    <source>
        <dbReference type="SAM" id="Phobius"/>
    </source>
</evidence>
<dbReference type="KEGG" id="cmos:111457663"/>
<keyword evidence="2" id="KW-0812">Transmembrane</keyword>
<dbReference type="GO" id="GO:0004672">
    <property type="term" value="F:protein kinase activity"/>
    <property type="evidence" value="ECO:0007669"/>
    <property type="project" value="InterPro"/>
</dbReference>
<keyword evidence="4" id="KW-1185">Reference proteome</keyword>
<sequence>MKDDVVVPVLASAVGLLGALLIALALFWVIKACRKLIAQKYESVPVEMKPRRFSYEEVVKMTHNFHRVIGRGGFGSVYQGQINGVPVAVKVHRGARLTQSQNEVIYLSKVHHKNLINLIGYYEDSTTRAVVYEFIANGDLKNNLTGSASTKLSWERRLGIAIGLAQALDYLHDGCQPPLIHRDIKSAHILLCDNFEVKLCGFDLAVTLTPSHHGQSHVSIDVVGTSRYIDPQYCVSGKLTKGSDVYGFGVVLMEIVTGKQAGPIGVDGEYVGLTQWVSSMFGKAQVGSVVDPRLEGNYDVCSVEEALKIAMACSSENTHDRPTMGEVVIKLKHCLQLETARSNQTISGGYT</sequence>
<dbReference type="PANTHER" id="PTHR45631">
    <property type="entry name" value="OS07G0107800 PROTEIN-RELATED"/>
    <property type="match status" value="1"/>
</dbReference>
<evidence type="ECO:0000313" key="4">
    <source>
        <dbReference type="Proteomes" id="UP000504609"/>
    </source>
</evidence>
<dbReference type="Proteomes" id="UP000504609">
    <property type="component" value="Unplaced"/>
</dbReference>
<organism evidence="4 5">
    <name type="scientific">Cucurbita moschata</name>
    <name type="common">Winter crookneck squash</name>
    <name type="synonym">Cucurbita pepo var. moschata</name>
    <dbReference type="NCBI Taxonomy" id="3662"/>
    <lineage>
        <taxon>Eukaryota</taxon>
        <taxon>Viridiplantae</taxon>
        <taxon>Streptophyta</taxon>
        <taxon>Embryophyta</taxon>
        <taxon>Tracheophyta</taxon>
        <taxon>Spermatophyta</taxon>
        <taxon>Magnoliopsida</taxon>
        <taxon>eudicotyledons</taxon>
        <taxon>Gunneridae</taxon>
        <taxon>Pentapetalae</taxon>
        <taxon>rosids</taxon>
        <taxon>fabids</taxon>
        <taxon>Cucurbitales</taxon>
        <taxon>Cucurbitaceae</taxon>
        <taxon>Cucurbiteae</taxon>
        <taxon>Cucurbita</taxon>
    </lineage>
</organism>
<dbReference type="GO" id="GO:0005524">
    <property type="term" value="F:ATP binding"/>
    <property type="evidence" value="ECO:0007669"/>
    <property type="project" value="UniProtKB-UniRule"/>
</dbReference>
<accession>A0A6J1GUI6</accession>
<protein>
    <submittedName>
        <fullName evidence="5">Probable LRR receptor-like serine/threonine-protein kinase At1g51880</fullName>
    </submittedName>
</protein>
<dbReference type="InterPro" id="IPR001245">
    <property type="entry name" value="Ser-Thr/Tyr_kinase_cat_dom"/>
</dbReference>
<gene>
    <name evidence="5" type="primary">LOC111457663</name>
</gene>
<dbReference type="PROSITE" id="PS50011">
    <property type="entry name" value="PROTEIN_KINASE_DOM"/>
    <property type="match status" value="1"/>
</dbReference>
<dbReference type="InterPro" id="IPR011009">
    <property type="entry name" value="Kinase-like_dom_sf"/>
</dbReference>
<evidence type="ECO:0000256" key="1">
    <source>
        <dbReference type="PROSITE-ProRule" id="PRU10141"/>
    </source>
</evidence>
<feature type="binding site" evidence="1">
    <location>
        <position position="90"/>
    </location>
    <ligand>
        <name>ATP</name>
        <dbReference type="ChEBI" id="CHEBI:30616"/>
    </ligand>
</feature>
<dbReference type="Gene3D" id="3.30.200.20">
    <property type="entry name" value="Phosphorylase Kinase, domain 1"/>
    <property type="match status" value="1"/>
</dbReference>
<dbReference type="AlphaFoldDB" id="A0A6J1GUI6"/>
<dbReference type="PROSITE" id="PS00107">
    <property type="entry name" value="PROTEIN_KINASE_ATP"/>
    <property type="match status" value="1"/>
</dbReference>
<dbReference type="SUPFAM" id="SSF56112">
    <property type="entry name" value="Protein kinase-like (PK-like)"/>
    <property type="match status" value="1"/>
</dbReference>
<dbReference type="Pfam" id="PF07714">
    <property type="entry name" value="PK_Tyr_Ser-Thr"/>
    <property type="match status" value="1"/>
</dbReference>